<accession>A0ABP8X5T2</accession>
<evidence type="ECO:0000259" key="2">
    <source>
        <dbReference type="Pfam" id="PF04069"/>
    </source>
</evidence>
<proteinExistence type="predicted"/>
<gene>
    <name evidence="3" type="ORF">GCM10025781_19290</name>
</gene>
<feature type="signal peptide" evidence="1">
    <location>
        <begin position="1"/>
        <end position="37"/>
    </location>
</feature>
<evidence type="ECO:0000313" key="4">
    <source>
        <dbReference type="Proteomes" id="UP001501446"/>
    </source>
</evidence>
<dbReference type="Gene3D" id="3.40.190.120">
    <property type="entry name" value="Osmoprotection protein (prox), domain 2"/>
    <property type="match status" value="1"/>
</dbReference>
<protein>
    <recommendedName>
        <fullName evidence="2">ABC-type glycine betaine transport system substrate-binding domain-containing protein</fullName>
    </recommendedName>
</protein>
<sequence length="362" mass="37467">MTMAPHAGNAGTRFRGGRRVALTGAALMCAFSLSACATEAEELATDGAAQEATAAASSAGTRDGNPVAIATGVNEQTRVAAHMYAQSLQDQGIAATVVEAGTERGGLIDALESGEVDVVPDFTGDLYVHVAENETRATPSATPTPVPSASKDPGLVGSLGQLLGFSSEAGPSGDDVYGALPDAMPEGLKILNESPGENTDRFVVTAATAVELELNDLTTVAEHCPDMNVGMPGNYADTAQGIKGLKSYYDCVPKSSPEFPDYAERVDALLNDDVQAAVLPASAPVIEDDDLTVLADPNNLYRPEKLVPVTAGDLTADAISAINGVTEGIRTQDLTMMTRLVTGQDPAMSPEEAATFLREQPR</sequence>
<name>A0ABP8X5T2_9MICC</name>
<organism evidence="3 4">
    <name type="scientific">Kocuria gwangalliensis</name>
    <dbReference type="NCBI Taxonomy" id="501592"/>
    <lineage>
        <taxon>Bacteria</taxon>
        <taxon>Bacillati</taxon>
        <taxon>Actinomycetota</taxon>
        <taxon>Actinomycetes</taxon>
        <taxon>Micrococcales</taxon>
        <taxon>Micrococcaceae</taxon>
        <taxon>Kocuria</taxon>
    </lineage>
</organism>
<feature type="chain" id="PRO_5045707637" description="ABC-type glycine betaine transport system substrate-binding domain-containing protein" evidence="1">
    <location>
        <begin position="38"/>
        <end position="362"/>
    </location>
</feature>
<evidence type="ECO:0000313" key="3">
    <source>
        <dbReference type="EMBL" id="GAA4701107.1"/>
    </source>
</evidence>
<reference evidence="4" key="1">
    <citation type="journal article" date="2019" name="Int. J. Syst. Evol. Microbiol.">
        <title>The Global Catalogue of Microorganisms (GCM) 10K type strain sequencing project: providing services to taxonomists for standard genome sequencing and annotation.</title>
        <authorList>
            <consortium name="The Broad Institute Genomics Platform"/>
            <consortium name="The Broad Institute Genome Sequencing Center for Infectious Disease"/>
            <person name="Wu L."/>
            <person name="Ma J."/>
        </authorList>
    </citation>
    <scope>NUCLEOTIDE SEQUENCE [LARGE SCALE GENOMIC DNA]</scope>
    <source>
        <strain evidence="4">JCM 18958</strain>
    </source>
</reference>
<comment type="caution">
    <text evidence="3">The sequence shown here is derived from an EMBL/GenBank/DDBJ whole genome shotgun (WGS) entry which is preliminary data.</text>
</comment>
<dbReference type="EMBL" id="BAABLN010000031">
    <property type="protein sequence ID" value="GAA4701107.1"/>
    <property type="molecule type" value="Genomic_DNA"/>
</dbReference>
<dbReference type="Pfam" id="PF04069">
    <property type="entry name" value="OpuAC"/>
    <property type="match status" value="1"/>
</dbReference>
<dbReference type="InterPro" id="IPR007210">
    <property type="entry name" value="ABC_Gly_betaine_transp_sub-bd"/>
</dbReference>
<dbReference type="Gene3D" id="3.40.190.10">
    <property type="entry name" value="Periplasmic binding protein-like II"/>
    <property type="match status" value="1"/>
</dbReference>
<dbReference type="SUPFAM" id="SSF53850">
    <property type="entry name" value="Periplasmic binding protein-like II"/>
    <property type="match status" value="1"/>
</dbReference>
<keyword evidence="1" id="KW-0732">Signal</keyword>
<feature type="domain" description="ABC-type glycine betaine transport system substrate-binding" evidence="2">
    <location>
        <begin position="67"/>
        <end position="354"/>
    </location>
</feature>
<keyword evidence="4" id="KW-1185">Reference proteome</keyword>
<dbReference type="Proteomes" id="UP001501446">
    <property type="component" value="Unassembled WGS sequence"/>
</dbReference>
<evidence type="ECO:0000256" key="1">
    <source>
        <dbReference type="SAM" id="SignalP"/>
    </source>
</evidence>